<dbReference type="InterPro" id="IPR027417">
    <property type="entry name" value="P-loop_NTPase"/>
</dbReference>
<dbReference type="PANTHER" id="PTHR42788">
    <property type="entry name" value="TAURINE IMPORT ATP-BINDING PROTEIN-RELATED"/>
    <property type="match status" value="1"/>
</dbReference>
<accession>A0A7C4RTW4</accession>
<evidence type="ECO:0000256" key="1">
    <source>
        <dbReference type="ARBA" id="ARBA00022448"/>
    </source>
</evidence>
<feature type="domain" description="ABC transporter" evidence="4">
    <location>
        <begin position="4"/>
        <end position="219"/>
    </location>
</feature>
<keyword evidence="3 5" id="KW-0067">ATP-binding</keyword>
<evidence type="ECO:0000313" key="5">
    <source>
        <dbReference type="EMBL" id="HGU34046.1"/>
    </source>
</evidence>
<dbReference type="InterPro" id="IPR003593">
    <property type="entry name" value="AAA+_ATPase"/>
</dbReference>
<dbReference type="SUPFAM" id="SSF52540">
    <property type="entry name" value="P-loop containing nucleoside triphosphate hydrolases"/>
    <property type="match status" value="1"/>
</dbReference>
<dbReference type="InterPro" id="IPR050166">
    <property type="entry name" value="ABC_transporter_ATP-bind"/>
</dbReference>
<name>A0A7C4RTW4_9BACT</name>
<keyword evidence="1" id="KW-0813">Transport</keyword>
<dbReference type="AlphaFoldDB" id="A0A7C4RTW4"/>
<gene>
    <name evidence="5" type="ORF">ENS29_14560</name>
</gene>
<proteinExistence type="predicted"/>
<reference evidence="5" key="1">
    <citation type="journal article" date="2020" name="mSystems">
        <title>Genome- and Community-Level Interaction Insights into Carbon Utilization and Element Cycling Functions of Hydrothermarchaeota in Hydrothermal Sediment.</title>
        <authorList>
            <person name="Zhou Z."/>
            <person name="Liu Y."/>
            <person name="Xu W."/>
            <person name="Pan J."/>
            <person name="Luo Z.H."/>
            <person name="Li M."/>
        </authorList>
    </citation>
    <scope>NUCLEOTIDE SEQUENCE [LARGE SCALE GENOMIC DNA]</scope>
    <source>
        <strain evidence="5">SpSt-477</strain>
    </source>
</reference>
<dbReference type="InterPro" id="IPR003439">
    <property type="entry name" value="ABC_transporter-like_ATP-bd"/>
</dbReference>
<dbReference type="PANTHER" id="PTHR42788:SF2">
    <property type="entry name" value="ABC TRANSPORTER ATP-BINDING PROTEIN"/>
    <property type="match status" value="1"/>
</dbReference>
<dbReference type="Pfam" id="PF00005">
    <property type="entry name" value="ABC_tran"/>
    <property type="match status" value="1"/>
</dbReference>
<dbReference type="EMBL" id="DSUH01000331">
    <property type="protein sequence ID" value="HGU34046.1"/>
    <property type="molecule type" value="Genomic_DNA"/>
</dbReference>
<protein>
    <submittedName>
        <fullName evidence="5">ATP-binding cassette domain-containing protein</fullName>
    </submittedName>
</protein>
<dbReference type="SMART" id="SM00382">
    <property type="entry name" value="AAA"/>
    <property type="match status" value="1"/>
</dbReference>
<evidence type="ECO:0000259" key="4">
    <source>
        <dbReference type="PROSITE" id="PS50893"/>
    </source>
</evidence>
<dbReference type="GO" id="GO:0016887">
    <property type="term" value="F:ATP hydrolysis activity"/>
    <property type="evidence" value="ECO:0007669"/>
    <property type="project" value="InterPro"/>
</dbReference>
<dbReference type="Gene3D" id="3.40.50.300">
    <property type="entry name" value="P-loop containing nucleotide triphosphate hydrolases"/>
    <property type="match status" value="1"/>
</dbReference>
<dbReference type="GO" id="GO:0005524">
    <property type="term" value="F:ATP binding"/>
    <property type="evidence" value="ECO:0007669"/>
    <property type="project" value="UniProtKB-KW"/>
</dbReference>
<evidence type="ECO:0000256" key="2">
    <source>
        <dbReference type="ARBA" id="ARBA00022741"/>
    </source>
</evidence>
<keyword evidence="2" id="KW-0547">Nucleotide-binding</keyword>
<sequence>MPIIRCRNLHYRYPEGDSPLFENLQFEIRSRGFHAIFGHSGTGKTTLARMIAGELNGFEGNLVIEGAKTVFYTHNMERLPGWADVGELLRTVTPTAARNDLDRLIETFGLQACLHSRFARLSLGQKNRVNLTRYLVQPFDILIMDESLANVDETTRSIILTEIKSIYPDRCFLYISHNMIEVSRYCREIVVIRSPQKQPQAVCLTGMDAMSTDVVGPSTALEQVLLEIAHAT</sequence>
<dbReference type="PROSITE" id="PS50893">
    <property type="entry name" value="ABC_TRANSPORTER_2"/>
    <property type="match status" value="1"/>
</dbReference>
<organism evidence="5">
    <name type="scientific">Desulfatirhabdium butyrativorans</name>
    <dbReference type="NCBI Taxonomy" id="340467"/>
    <lineage>
        <taxon>Bacteria</taxon>
        <taxon>Pseudomonadati</taxon>
        <taxon>Thermodesulfobacteriota</taxon>
        <taxon>Desulfobacteria</taxon>
        <taxon>Desulfobacterales</taxon>
        <taxon>Desulfatirhabdiaceae</taxon>
        <taxon>Desulfatirhabdium</taxon>
    </lineage>
</organism>
<evidence type="ECO:0000256" key="3">
    <source>
        <dbReference type="ARBA" id="ARBA00022840"/>
    </source>
</evidence>
<comment type="caution">
    <text evidence="5">The sequence shown here is derived from an EMBL/GenBank/DDBJ whole genome shotgun (WGS) entry which is preliminary data.</text>
</comment>